<dbReference type="SUPFAM" id="SSF56112">
    <property type="entry name" value="Protein kinase-like (PK-like)"/>
    <property type="match status" value="1"/>
</dbReference>
<evidence type="ECO:0000313" key="4">
    <source>
        <dbReference type="Proteomes" id="UP000887568"/>
    </source>
</evidence>
<dbReference type="PANTHER" id="PTHR24416:SF611">
    <property type="entry name" value="TYROSINE-PROTEIN KINASE TRANSMEMBRANE RECEPTOR ROR"/>
    <property type="match status" value="1"/>
</dbReference>
<evidence type="ECO:0000256" key="1">
    <source>
        <dbReference type="SAM" id="Phobius"/>
    </source>
</evidence>
<dbReference type="InterPro" id="IPR000719">
    <property type="entry name" value="Prot_kinase_dom"/>
</dbReference>
<dbReference type="Gene3D" id="1.10.510.10">
    <property type="entry name" value="Transferase(Phosphotransferase) domain 1"/>
    <property type="match status" value="1"/>
</dbReference>
<dbReference type="CDD" id="cd00192">
    <property type="entry name" value="PTKc"/>
    <property type="match status" value="1"/>
</dbReference>
<sequence>MPSESGVCQPSEICREQMVTLDNRLNCPDPSLSKGERIDSAITEGEIIVRISEESCPIILFSATTLVCELPDEAPAAGDYMGGDTGKGLPVVWVFHNNLKSRLGYLVYPPVPLVAILVPSLIIPLSMAILLAATFVYCRQLRRKRTHDRRLLGRIMAIHLEIDSHAKRRKWYRSQQQSGSAQPKQKRIVLNNKVSFVPDEVHINFSKLELGETLGQDTSDPKNVVKFLEEGLIMKTFDHVNVLGLLGLTFDVDKNPLVVIPFMANGDLKTYLVKKKQNLNLFRVDSDLLVKIADFGLSRDMHESDYYTSGDAQAKLPIKWMAPESMERRVYNARTDVWSYGVLLWEIFSKGARPYQAIPNQDVYDFLKSGQRMAAPKNCPPEIYGIMVRCWQDNPKSRCTFVQVANELEELLEGDRDYVAAPSAGVVGMGLIEHCEQPGVTDDSYLVPMQQETAFGADGPCSDGETSGSHATAAHDPLDYVNKIVIR</sequence>
<dbReference type="Gene3D" id="3.30.200.20">
    <property type="entry name" value="Phosphorylase Kinase, domain 1"/>
    <property type="match status" value="1"/>
</dbReference>
<keyword evidence="1" id="KW-0472">Membrane</keyword>
<name>A0A914ASD3_PATMI</name>
<reference evidence="3" key="1">
    <citation type="submission" date="2022-11" db="UniProtKB">
        <authorList>
            <consortium name="EnsemblMetazoa"/>
        </authorList>
    </citation>
    <scope>IDENTIFICATION</scope>
</reference>
<dbReference type="InterPro" id="IPR001245">
    <property type="entry name" value="Ser-Thr/Tyr_kinase_cat_dom"/>
</dbReference>
<dbReference type="GO" id="GO:0007169">
    <property type="term" value="P:cell surface receptor protein tyrosine kinase signaling pathway"/>
    <property type="evidence" value="ECO:0007669"/>
    <property type="project" value="TreeGrafter"/>
</dbReference>
<dbReference type="GO" id="GO:0005886">
    <property type="term" value="C:plasma membrane"/>
    <property type="evidence" value="ECO:0007669"/>
    <property type="project" value="TreeGrafter"/>
</dbReference>
<evidence type="ECO:0000313" key="3">
    <source>
        <dbReference type="EnsemblMetazoa" id="XP_038066364.1"/>
    </source>
</evidence>
<proteinExistence type="predicted"/>
<dbReference type="PANTHER" id="PTHR24416">
    <property type="entry name" value="TYROSINE-PROTEIN KINASE RECEPTOR"/>
    <property type="match status" value="1"/>
</dbReference>
<dbReference type="InterPro" id="IPR050122">
    <property type="entry name" value="RTK"/>
</dbReference>
<dbReference type="PROSITE" id="PS50011">
    <property type="entry name" value="PROTEIN_KINASE_DOM"/>
    <property type="match status" value="1"/>
</dbReference>
<dbReference type="GO" id="GO:0004714">
    <property type="term" value="F:transmembrane receptor protein tyrosine kinase activity"/>
    <property type="evidence" value="ECO:0007669"/>
    <property type="project" value="TreeGrafter"/>
</dbReference>
<protein>
    <recommendedName>
        <fullName evidence="2">Protein kinase domain-containing protein</fullName>
    </recommendedName>
</protein>
<accession>A0A914ASD3</accession>
<dbReference type="GeneID" id="119736416"/>
<feature type="domain" description="Protein kinase" evidence="2">
    <location>
        <begin position="97"/>
        <end position="412"/>
    </location>
</feature>
<dbReference type="EnsemblMetazoa" id="XM_038210436.1">
    <property type="protein sequence ID" value="XP_038066364.1"/>
    <property type="gene ID" value="LOC119736416"/>
</dbReference>
<dbReference type="RefSeq" id="XP_038066364.1">
    <property type="nucleotide sequence ID" value="XM_038210436.1"/>
</dbReference>
<dbReference type="GO" id="GO:0005524">
    <property type="term" value="F:ATP binding"/>
    <property type="evidence" value="ECO:0007669"/>
    <property type="project" value="InterPro"/>
</dbReference>
<feature type="transmembrane region" description="Helical" evidence="1">
    <location>
        <begin position="113"/>
        <end position="137"/>
    </location>
</feature>
<keyword evidence="4" id="KW-1185">Reference proteome</keyword>
<evidence type="ECO:0000259" key="2">
    <source>
        <dbReference type="PROSITE" id="PS50011"/>
    </source>
</evidence>
<keyword evidence="1" id="KW-0812">Transmembrane</keyword>
<dbReference type="FunFam" id="1.10.510.10:FF:000986">
    <property type="entry name" value="Protein tyrosine kinase 2aa"/>
    <property type="match status" value="1"/>
</dbReference>
<keyword evidence="1" id="KW-1133">Transmembrane helix</keyword>
<dbReference type="GO" id="GO:0043235">
    <property type="term" value="C:receptor complex"/>
    <property type="evidence" value="ECO:0007669"/>
    <property type="project" value="TreeGrafter"/>
</dbReference>
<dbReference type="InterPro" id="IPR011009">
    <property type="entry name" value="Kinase-like_dom_sf"/>
</dbReference>
<dbReference type="AlphaFoldDB" id="A0A914ASD3"/>
<dbReference type="Pfam" id="PF07714">
    <property type="entry name" value="PK_Tyr_Ser-Thr"/>
    <property type="match status" value="2"/>
</dbReference>
<organism evidence="3 4">
    <name type="scientific">Patiria miniata</name>
    <name type="common">Bat star</name>
    <name type="synonym">Asterina miniata</name>
    <dbReference type="NCBI Taxonomy" id="46514"/>
    <lineage>
        <taxon>Eukaryota</taxon>
        <taxon>Metazoa</taxon>
        <taxon>Echinodermata</taxon>
        <taxon>Eleutherozoa</taxon>
        <taxon>Asterozoa</taxon>
        <taxon>Asteroidea</taxon>
        <taxon>Valvatacea</taxon>
        <taxon>Valvatida</taxon>
        <taxon>Asterinidae</taxon>
        <taxon>Patiria</taxon>
    </lineage>
</organism>
<dbReference type="Proteomes" id="UP000887568">
    <property type="component" value="Unplaced"/>
</dbReference>